<dbReference type="RefSeq" id="WP_119088747.1">
    <property type="nucleotide sequence ID" value="NZ_QXIS01000012.1"/>
</dbReference>
<dbReference type="Pfam" id="PF11068">
    <property type="entry name" value="YlqD"/>
    <property type="match status" value="1"/>
</dbReference>
<comment type="caution">
    <text evidence="2">The sequence shown here is derived from an EMBL/GenBank/DDBJ whole genome shotgun (WGS) entry which is preliminary data.</text>
</comment>
<feature type="coiled-coil region" evidence="1">
    <location>
        <begin position="26"/>
        <end position="92"/>
    </location>
</feature>
<accession>A0A398CYV4</accession>
<reference evidence="2 3" key="1">
    <citation type="submission" date="2018-09" db="EMBL/GenBank/DDBJ databases">
        <title>Discovery and Ecogenomic Context for Candidatus Cryosericales, a Global Caldiserica Order Active in Thawing Permafrost.</title>
        <authorList>
            <person name="Martinez M.A."/>
            <person name="Woodcroft B.J."/>
            <person name="Ignacio Espinoza J.C."/>
            <person name="Zayed A."/>
            <person name="Singleton C.M."/>
            <person name="Boyd J."/>
            <person name="Li Y.-F."/>
            <person name="Purvine S."/>
            <person name="Maughan H."/>
            <person name="Hodgkins S.B."/>
            <person name="Anderson D."/>
            <person name="Sederholm M."/>
            <person name="Temperton B."/>
            <person name="Saleska S.R."/>
            <person name="Tyson G.W."/>
            <person name="Rich V.I."/>
        </authorList>
    </citation>
    <scope>NUCLEOTIDE SEQUENCE [LARGE SCALE GENOMIC DNA]</scope>
    <source>
        <strain evidence="2 3">SMC7</strain>
    </source>
</reference>
<sequence>MATSVWMKQNVLIKTVVTQQFKDSYLKELDGAHTGAKQNLERLKSSLSQVILRGGVGGQYDDLVKAQLQDEKAKQEQMVMDLEAKKAEVSKLELGSVYIQGALEGTVEVKVGDNLFQKIGSTSVLVQDGIILSID</sequence>
<name>A0A398CYV4_9BACT</name>
<evidence type="ECO:0000313" key="3">
    <source>
        <dbReference type="Proteomes" id="UP000266328"/>
    </source>
</evidence>
<evidence type="ECO:0000313" key="2">
    <source>
        <dbReference type="EMBL" id="RIE06439.1"/>
    </source>
</evidence>
<organism evidence="2 3">
    <name type="scientific">Candidatus Cryosericum terrychapinii</name>
    <dbReference type="NCBI Taxonomy" id="2290919"/>
    <lineage>
        <taxon>Bacteria</taxon>
        <taxon>Pseudomonadati</taxon>
        <taxon>Caldisericota/Cryosericota group</taxon>
        <taxon>Candidatus Cryosericota</taxon>
        <taxon>Candidatus Cryosericia</taxon>
        <taxon>Candidatus Cryosericales</taxon>
        <taxon>Candidatus Cryosericaceae</taxon>
        <taxon>Candidatus Cryosericum</taxon>
    </lineage>
</organism>
<dbReference type="OrthoDB" id="9804635at2"/>
<dbReference type="Gene3D" id="6.10.140.1110">
    <property type="match status" value="1"/>
</dbReference>
<dbReference type="AlphaFoldDB" id="A0A398CYV4"/>
<dbReference type="EMBL" id="QXIS01000012">
    <property type="protein sequence ID" value="RIE06439.1"/>
    <property type="molecule type" value="Genomic_DNA"/>
</dbReference>
<keyword evidence="3" id="KW-1185">Reference proteome</keyword>
<gene>
    <name evidence="2" type="ORF">SMC7_02195</name>
</gene>
<dbReference type="InterPro" id="IPR021297">
    <property type="entry name" value="YlqD"/>
</dbReference>
<dbReference type="Proteomes" id="UP000266328">
    <property type="component" value="Unassembled WGS sequence"/>
</dbReference>
<evidence type="ECO:0000256" key="1">
    <source>
        <dbReference type="SAM" id="Coils"/>
    </source>
</evidence>
<protein>
    <submittedName>
        <fullName evidence="2">Uncharacterized protein</fullName>
    </submittedName>
</protein>
<keyword evidence="1" id="KW-0175">Coiled coil</keyword>
<proteinExistence type="predicted"/>